<keyword evidence="1" id="KW-0812">Transmembrane</keyword>
<feature type="transmembrane region" description="Helical" evidence="1">
    <location>
        <begin position="138"/>
        <end position="160"/>
    </location>
</feature>
<feature type="transmembrane region" description="Helical" evidence="1">
    <location>
        <begin position="62"/>
        <end position="87"/>
    </location>
</feature>
<protein>
    <recommendedName>
        <fullName evidence="4">Transmembrane protein</fullName>
    </recommendedName>
</protein>
<accession>A0ABQ8A7Y7</accession>
<feature type="transmembrane region" description="Helical" evidence="1">
    <location>
        <begin position="107"/>
        <end position="126"/>
    </location>
</feature>
<name>A0ABQ8A7Y7_BRANA</name>
<evidence type="ECO:0000313" key="2">
    <source>
        <dbReference type="EMBL" id="KAH0888657.1"/>
    </source>
</evidence>
<proteinExistence type="predicted"/>
<feature type="transmembrane region" description="Helical" evidence="1">
    <location>
        <begin position="23"/>
        <end position="41"/>
    </location>
</feature>
<keyword evidence="1" id="KW-0472">Membrane</keyword>
<gene>
    <name evidence="2" type="ORF">HID58_051086</name>
</gene>
<keyword evidence="3" id="KW-1185">Reference proteome</keyword>
<organism evidence="2 3">
    <name type="scientific">Brassica napus</name>
    <name type="common">Rape</name>
    <dbReference type="NCBI Taxonomy" id="3708"/>
    <lineage>
        <taxon>Eukaryota</taxon>
        <taxon>Viridiplantae</taxon>
        <taxon>Streptophyta</taxon>
        <taxon>Embryophyta</taxon>
        <taxon>Tracheophyta</taxon>
        <taxon>Spermatophyta</taxon>
        <taxon>Magnoliopsida</taxon>
        <taxon>eudicotyledons</taxon>
        <taxon>Gunneridae</taxon>
        <taxon>Pentapetalae</taxon>
        <taxon>rosids</taxon>
        <taxon>malvids</taxon>
        <taxon>Brassicales</taxon>
        <taxon>Brassicaceae</taxon>
        <taxon>Brassiceae</taxon>
        <taxon>Brassica</taxon>
    </lineage>
</organism>
<comment type="caution">
    <text evidence="2">The sequence shown here is derived from an EMBL/GenBank/DDBJ whole genome shotgun (WGS) entry which is preliminary data.</text>
</comment>
<sequence length="170" mass="19614">MKQCFFAISPYFELEPYCLCISLHFWCAVFLTITGKRLTFFSRSSSHSPPMRLYDRVYEFSVVRLILTAFLFVFDFVFLVVGLPSIVSARFGFQDLFFGVLTSMLSFIARGRFNSFLISLCLPFPIYSRTSLQLSSHLWWLSLSPCLPLEVCGSFVVFHLHGRLLFALVL</sequence>
<evidence type="ECO:0000256" key="1">
    <source>
        <dbReference type="SAM" id="Phobius"/>
    </source>
</evidence>
<dbReference type="Proteomes" id="UP000824890">
    <property type="component" value="Unassembled WGS sequence"/>
</dbReference>
<evidence type="ECO:0000313" key="3">
    <source>
        <dbReference type="Proteomes" id="UP000824890"/>
    </source>
</evidence>
<dbReference type="EMBL" id="JAGKQM010000013">
    <property type="protein sequence ID" value="KAH0888657.1"/>
    <property type="molecule type" value="Genomic_DNA"/>
</dbReference>
<reference evidence="2 3" key="1">
    <citation type="submission" date="2021-05" db="EMBL/GenBank/DDBJ databases">
        <title>Genome Assembly of Synthetic Allotetraploid Brassica napus Reveals Homoeologous Exchanges between Subgenomes.</title>
        <authorList>
            <person name="Davis J.T."/>
        </authorList>
    </citation>
    <scope>NUCLEOTIDE SEQUENCE [LARGE SCALE GENOMIC DNA]</scope>
    <source>
        <strain evidence="3">cv. Da-Ae</strain>
        <tissue evidence="2">Seedling</tissue>
    </source>
</reference>
<evidence type="ECO:0008006" key="4">
    <source>
        <dbReference type="Google" id="ProtNLM"/>
    </source>
</evidence>
<keyword evidence="1" id="KW-1133">Transmembrane helix</keyword>